<comment type="caution">
    <text evidence="8">The sequence shown here is derived from an EMBL/GenBank/DDBJ whole genome shotgun (WGS) entry which is preliminary data.</text>
</comment>
<evidence type="ECO:0000313" key="8">
    <source>
        <dbReference type="EMBL" id="CCO28815.1"/>
    </source>
</evidence>
<dbReference type="Proteomes" id="UP000012065">
    <property type="component" value="Unassembled WGS sequence"/>
</dbReference>
<dbReference type="InterPro" id="IPR011333">
    <property type="entry name" value="SKP1/BTB/POZ_sf"/>
</dbReference>
<feature type="compositionally biased region" description="Low complexity" evidence="5">
    <location>
        <begin position="333"/>
        <end position="350"/>
    </location>
</feature>
<dbReference type="InterPro" id="IPR001138">
    <property type="entry name" value="Zn2Cys6_DnaBD"/>
</dbReference>
<feature type="compositionally biased region" description="Polar residues" evidence="5">
    <location>
        <begin position="611"/>
        <end position="625"/>
    </location>
</feature>
<feature type="compositionally biased region" description="Low complexity" evidence="5">
    <location>
        <begin position="589"/>
        <end position="606"/>
    </location>
</feature>
<protein>
    <recommendedName>
        <fullName evidence="10">Zn(2)-C6 fungal-type domain-containing protein</fullName>
    </recommendedName>
</protein>
<keyword evidence="3" id="KW-0804">Transcription</keyword>
<feature type="region of interest" description="Disordered" evidence="5">
    <location>
        <begin position="587"/>
        <end position="685"/>
    </location>
</feature>
<feature type="compositionally biased region" description="Pro residues" evidence="5">
    <location>
        <begin position="849"/>
        <end position="859"/>
    </location>
</feature>
<gene>
    <name evidence="8" type="ORF">BN14_02813</name>
</gene>
<feature type="domain" description="Zn(2)-C6 fungal-type" evidence="6">
    <location>
        <begin position="968"/>
        <end position="998"/>
    </location>
</feature>
<dbReference type="SUPFAM" id="SSF54695">
    <property type="entry name" value="POZ domain"/>
    <property type="match status" value="1"/>
</dbReference>
<dbReference type="PROSITE" id="PS50048">
    <property type="entry name" value="ZN2_CY6_FUNGAL_2"/>
    <property type="match status" value="3"/>
</dbReference>
<dbReference type="SMART" id="SM00225">
    <property type="entry name" value="BTB"/>
    <property type="match status" value="1"/>
</dbReference>
<dbReference type="AlphaFoldDB" id="M5BQR6"/>
<evidence type="ECO:0000313" key="9">
    <source>
        <dbReference type="Proteomes" id="UP000012065"/>
    </source>
</evidence>
<keyword evidence="2" id="KW-0238">DNA-binding</keyword>
<feature type="compositionally biased region" description="Polar residues" evidence="5">
    <location>
        <begin position="323"/>
        <end position="332"/>
    </location>
</feature>
<evidence type="ECO:0000256" key="3">
    <source>
        <dbReference type="ARBA" id="ARBA00023163"/>
    </source>
</evidence>
<name>M5BQR6_THACB</name>
<feature type="domain" description="BTB" evidence="7">
    <location>
        <begin position="26"/>
        <end position="83"/>
    </location>
</feature>
<dbReference type="Gene3D" id="4.10.240.10">
    <property type="entry name" value="Zn(2)-C6 fungal-type DNA-binding domain"/>
    <property type="match status" value="3"/>
</dbReference>
<dbReference type="GO" id="GO:0000981">
    <property type="term" value="F:DNA-binding transcription factor activity, RNA polymerase II-specific"/>
    <property type="evidence" value="ECO:0007669"/>
    <property type="project" value="InterPro"/>
</dbReference>
<dbReference type="PANTHER" id="PTHR47424">
    <property type="entry name" value="REGULATORY PROTEIN GAL4"/>
    <property type="match status" value="1"/>
</dbReference>
<dbReference type="SUPFAM" id="SSF57701">
    <property type="entry name" value="Zn2/Cys6 DNA-binding domain"/>
    <property type="match status" value="3"/>
</dbReference>
<dbReference type="Pfam" id="PF00651">
    <property type="entry name" value="BTB"/>
    <property type="match status" value="1"/>
</dbReference>
<dbReference type="GO" id="GO:0000435">
    <property type="term" value="P:positive regulation of transcription from RNA polymerase II promoter by galactose"/>
    <property type="evidence" value="ECO:0007669"/>
    <property type="project" value="TreeGrafter"/>
</dbReference>
<feature type="compositionally biased region" description="Pro residues" evidence="5">
    <location>
        <begin position="461"/>
        <end position="470"/>
    </location>
</feature>
<feature type="region of interest" description="Disordered" evidence="5">
    <location>
        <begin position="271"/>
        <end position="397"/>
    </location>
</feature>
<feature type="region of interest" description="Disordered" evidence="5">
    <location>
        <begin position="914"/>
        <end position="962"/>
    </location>
</feature>
<feature type="compositionally biased region" description="Pro residues" evidence="5">
    <location>
        <begin position="926"/>
        <end position="938"/>
    </location>
</feature>
<dbReference type="GO" id="GO:0008270">
    <property type="term" value="F:zinc ion binding"/>
    <property type="evidence" value="ECO:0007669"/>
    <property type="project" value="InterPro"/>
</dbReference>
<dbReference type="EMBL" id="CAOJ01003815">
    <property type="protein sequence ID" value="CCO28815.1"/>
    <property type="molecule type" value="Genomic_DNA"/>
</dbReference>
<dbReference type="Gene3D" id="3.30.710.10">
    <property type="entry name" value="Potassium Channel Kv1.1, Chain A"/>
    <property type="match status" value="1"/>
</dbReference>
<reference evidence="8 9" key="1">
    <citation type="journal article" date="2013" name="J. Biotechnol.">
        <title>Establishment and interpretation of the genome sequence of the phytopathogenic fungus Rhizoctonia solani AG1-IB isolate 7/3/14.</title>
        <authorList>
            <person name="Wibberg D.W."/>
            <person name="Jelonek L.J."/>
            <person name="Rupp O.R."/>
            <person name="Hennig M.H."/>
            <person name="Eikmeyer F.E."/>
            <person name="Goesmann A.G."/>
            <person name="Hartmann A.H."/>
            <person name="Borriss R.B."/>
            <person name="Grosch R.G."/>
            <person name="Puehler A.P."/>
            <person name="Schlueter A.S."/>
        </authorList>
    </citation>
    <scope>NUCLEOTIDE SEQUENCE [LARGE SCALE GENOMIC DNA]</scope>
    <source>
        <strain evidence="9">AG1-IB / isolate 7/3/14</strain>
    </source>
</reference>
<feature type="region of interest" description="Disordered" evidence="5">
    <location>
        <begin position="417"/>
        <end position="470"/>
    </location>
</feature>
<feature type="compositionally biased region" description="Low complexity" evidence="5">
    <location>
        <begin position="417"/>
        <end position="447"/>
    </location>
</feature>
<organism evidence="8 9">
    <name type="scientific">Thanatephorus cucumeris (strain AG1-IB / isolate 7/3/14)</name>
    <name type="common">Lettuce bottom rot fungus</name>
    <name type="synonym">Rhizoctonia solani</name>
    <dbReference type="NCBI Taxonomy" id="1108050"/>
    <lineage>
        <taxon>Eukaryota</taxon>
        <taxon>Fungi</taxon>
        <taxon>Dikarya</taxon>
        <taxon>Basidiomycota</taxon>
        <taxon>Agaricomycotina</taxon>
        <taxon>Agaricomycetes</taxon>
        <taxon>Cantharellales</taxon>
        <taxon>Ceratobasidiaceae</taxon>
        <taxon>Rhizoctonia</taxon>
        <taxon>Rhizoctonia solani AG-1</taxon>
    </lineage>
</organism>
<feature type="compositionally biased region" description="Low complexity" evidence="5">
    <location>
        <begin position="1068"/>
        <end position="1087"/>
    </location>
</feature>
<dbReference type="Pfam" id="PF00172">
    <property type="entry name" value="Zn_clus"/>
    <property type="match status" value="3"/>
</dbReference>
<feature type="region of interest" description="Disordered" evidence="5">
    <location>
        <begin position="801"/>
        <end position="859"/>
    </location>
</feature>
<proteinExistence type="predicted"/>
<dbReference type="PROSITE" id="PS50097">
    <property type="entry name" value="BTB"/>
    <property type="match status" value="1"/>
</dbReference>
<evidence type="ECO:0000256" key="5">
    <source>
        <dbReference type="SAM" id="MobiDB-lite"/>
    </source>
</evidence>
<feature type="compositionally biased region" description="Pro residues" evidence="5">
    <location>
        <begin position="384"/>
        <end position="396"/>
    </location>
</feature>
<feature type="compositionally biased region" description="Polar residues" evidence="5">
    <location>
        <begin position="284"/>
        <end position="302"/>
    </location>
</feature>
<dbReference type="GO" id="GO:0000978">
    <property type="term" value="F:RNA polymerase II cis-regulatory region sequence-specific DNA binding"/>
    <property type="evidence" value="ECO:0007669"/>
    <property type="project" value="TreeGrafter"/>
</dbReference>
<evidence type="ECO:0008006" key="10">
    <source>
        <dbReference type="Google" id="ProtNLM"/>
    </source>
</evidence>
<accession>M5BQR6</accession>
<dbReference type="CDD" id="cd18186">
    <property type="entry name" value="BTB_POZ_ZBTB_KLHL-like"/>
    <property type="match status" value="1"/>
</dbReference>
<dbReference type="InterPro" id="IPR000210">
    <property type="entry name" value="BTB/POZ_dom"/>
</dbReference>
<feature type="compositionally biased region" description="Polar residues" evidence="5">
    <location>
        <begin position="820"/>
        <end position="839"/>
    </location>
</feature>
<feature type="compositionally biased region" description="Low complexity" evidence="5">
    <location>
        <begin position="653"/>
        <end position="672"/>
    </location>
</feature>
<feature type="region of interest" description="Disordered" evidence="5">
    <location>
        <begin position="1006"/>
        <end position="1112"/>
    </location>
</feature>
<evidence type="ECO:0000259" key="6">
    <source>
        <dbReference type="PROSITE" id="PS50048"/>
    </source>
</evidence>
<dbReference type="PROSITE" id="PS00463">
    <property type="entry name" value="ZN2_CY6_FUNGAL_1"/>
    <property type="match status" value="3"/>
</dbReference>
<dbReference type="CDD" id="cd00067">
    <property type="entry name" value="GAL4"/>
    <property type="match status" value="3"/>
</dbReference>
<feature type="compositionally biased region" description="Pro residues" evidence="5">
    <location>
        <begin position="630"/>
        <end position="652"/>
    </location>
</feature>
<dbReference type="InterPro" id="IPR051127">
    <property type="entry name" value="Fungal_SecMet_Regulators"/>
</dbReference>
<evidence type="ECO:0000256" key="4">
    <source>
        <dbReference type="ARBA" id="ARBA00023242"/>
    </source>
</evidence>
<evidence type="ECO:0000259" key="7">
    <source>
        <dbReference type="PROSITE" id="PS50097"/>
    </source>
</evidence>
<feature type="compositionally biased region" description="Gly residues" evidence="5">
    <location>
        <begin position="1102"/>
        <end position="1112"/>
    </location>
</feature>
<dbReference type="HOGENOM" id="CLU_009406_0_0_1"/>
<feature type="domain" description="Zn(2)-C6 fungal-type" evidence="6">
    <location>
        <begin position="552"/>
        <end position="581"/>
    </location>
</feature>
<dbReference type="SMART" id="SM00066">
    <property type="entry name" value="GAL4"/>
    <property type="match status" value="3"/>
</dbReference>
<dbReference type="PANTHER" id="PTHR47424:SF3">
    <property type="entry name" value="REGULATORY PROTEIN GAL4"/>
    <property type="match status" value="1"/>
</dbReference>
<evidence type="ECO:0000256" key="1">
    <source>
        <dbReference type="ARBA" id="ARBA00023015"/>
    </source>
</evidence>
<keyword evidence="4" id="KW-0539">Nucleus</keyword>
<sequence length="1112" mass="118760">MPAIDTSNLASSPAHAPPNAGFQDAGDFTLTSSPDNVEFKVFRLFLMTASPVFQDILTSGSGPPVMKLSEDAETIAALLQYIYPRENPTIKNHTLLAKVLEAARKYEMGFITSDLRASMRSESAAFAWLRTEPLQIYALTVRHELKEEIALAAKLTIGKYDFASRESMSELCSLNIPSRDVVMLMRMHMARAEALSDLLVNAESNPRCSVGFPIRCSQCKQEGGSVSELQKAWTKEVVALLRKEPLDKAQRLFEKEFFLNLKLRSKCYGATESGDMSASEKDLNNISPSHTGSNVAGNTSHSGGPISNHDATGAYFGHLHYPQQVNNNPATTSKPPSQSQKVASSQKSAVNSPPTPVHKAKQTHRPPANSPATVKPSATTNTPAQPPKNAPAPTPPGSAAVMAAVMAQAQAAAGQAVAAQQANKQQPQPQQQPTSAPVPMPTSTSAPAPTPAPAPASTQAHPPPIPPPQAPQPYHYPYPYYLPPAQPGAPPYLYPGAPGAPAFLPAGTPGQGGAPPPGYPYMYPMYPAPIPVPQASPAPVPKEKKLQRTYQACQKCRQWKAKCNGLKPCNHCQKRGVTCEYAERRNMTSGEQSGSQEESSQPGQPEAKPASGTSDTMDPTAFNNTQPQSQPSPPTSSNPPPPPPPGSHPPVQPTAQNSPPNASSPPHQTQMAQPPPPMAIYPPPPPGYAYPPQLYHGMPFPAPGPDPNAPYPHFVGMQYAQPYAPYMWAPPPPPPGHEQVSAAHVGENEEGERDADGKLKIKRTFQACQKCRQRKAKCNGVRPSCQHCASRGLVCEYAKERSKPRGTNGEEGEEALDAQGTESPATMDPTQAMVSTVSSPVNANQQPAPGAPPVPTTAPPNMFPPPFPYDPNAYNPHVDPHQHGAQPMYPFPPYGYGHPPGFGSIAGPPLVHIGEEGSVPPYHAAVPPPTGIPGPPHSNSPSSGSSKRPRTIRPPGAQGMGKSRIFQACERCRERKAKCDGVRPICTHCSTRDLSCEWADKRRMRGPAKGITPRRTRQEGGKYGDQENMDMNTGMQAIPLGLNAAELQQIEPHTSTTSDRKRKRRSSHSSGSPSPSDSSSSSESSPSESDDDDADRNSTMGIGTGVVSGGWS</sequence>
<feature type="compositionally biased region" description="Basic and acidic residues" evidence="5">
    <location>
        <begin position="1016"/>
        <end position="1025"/>
    </location>
</feature>
<feature type="domain" description="Zn(2)-C6 fungal-type" evidence="6">
    <location>
        <begin position="767"/>
        <end position="797"/>
    </location>
</feature>
<keyword evidence="1" id="KW-0805">Transcription regulation</keyword>
<dbReference type="GO" id="GO:0005634">
    <property type="term" value="C:nucleus"/>
    <property type="evidence" value="ECO:0007669"/>
    <property type="project" value="TreeGrafter"/>
</dbReference>
<feature type="compositionally biased region" description="Pro residues" evidence="5">
    <location>
        <begin position="673"/>
        <end position="685"/>
    </location>
</feature>
<evidence type="ECO:0000256" key="2">
    <source>
        <dbReference type="ARBA" id="ARBA00023125"/>
    </source>
</evidence>
<dbReference type="InterPro" id="IPR036864">
    <property type="entry name" value="Zn2-C6_fun-type_DNA-bd_sf"/>
</dbReference>